<dbReference type="EMBL" id="AXCM01005633">
    <property type="status" value="NOT_ANNOTATED_CDS"/>
    <property type="molecule type" value="Genomic_DNA"/>
</dbReference>
<dbReference type="EnsemblMetazoa" id="ACUA018320-RA">
    <property type="protein sequence ID" value="ACUA018320-PA"/>
    <property type="gene ID" value="ACUA018320"/>
</dbReference>
<evidence type="ECO:0000313" key="3">
    <source>
        <dbReference type="Proteomes" id="UP000075883"/>
    </source>
</evidence>
<name>A0A182MHD9_9DIPT</name>
<dbReference type="AlphaFoldDB" id="A0A182MHD9"/>
<evidence type="ECO:0000256" key="1">
    <source>
        <dbReference type="SAM" id="Phobius"/>
    </source>
</evidence>
<feature type="transmembrane region" description="Helical" evidence="1">
    <location>
        <begin position="229"/>
        <end position="251"/>
    </location>
</feature>
<feature type="transmembrane region" description="Helical" evidence="1">
    <location>
        <begin position="199"/>
        <end position="217"/>
    </location>
</feature>
<keyword evidence="1" id="KW-0812">Transmembrane</keyword>
<evidence type="ECO:0000313" key="2">
    <source>
        <dbReference type="EnsemblMetazoa" id="ACUA018320-PA"/>
    </source>
</evidence>
<reference evidence="3" key="1">
    <citation type="submission" date="2013-09" db="EMBL/GenBank/DDBJ databases">
        <title>The Genome Sequence of Anopheles culicifacies species A.</title>
        <authorList>
            <consortium name="The Broad Institute Genomics Platform"/>
            <person name="Neafsey D.E."/>
            <person name="Besansky N."/>
            <person name="Howell P."/>
            <person name="Walton C."/>
            <person name="Young S.K."/>
            <person name="Zeng Q."/>
            <person name="Gargeya S."/>
            <person name="Fitzgerald M."/>
            <person name="Haas B."/>
            <person name="Abouelleil A."/>
            <person name="Allen A.W."/>
            <person name="Alvarado L."/>
            <person name="Arachchi H.M."/>
            <person name="Berlin A.M."/>
            <person name="Chapman S.B."/>
            <person name="Gainer-Dewar J."/>
            <person name="Goldberg J."/>
            <person name="Griggs A."/>
            <person name="Gujja S."/>
            <person name="Hansen M."/>
            <person name="Howarth C."/>
            <person name="Imamovic A."/>
            <person name="Ireland A."/>
            <person name="Larimer J."/>
            <person name="McCowan C."/>
            <person name="Murphy C."/>
            <person name="Pearson M."/>
            <person name="Poon T.W."/>
            <person name="Priest M."/>
            <person name="Roberts A."/>
            <person name="Saif S."/>
            <person name="Shea T."/>
            <person name="Sisk P."/>
            <person name="Sykes S."/>
            <person name="Wortman J."/>
            <person name="Nusbaum C."/>
            <person name="Birren B."/>
        </authorList>
    </citation>
    <scope>NUCLEOTIDE SEQUENCE [LARGE SCALE GENOMIC DNA]</scope>
    <source>
        <strain evidence="3">A-37</strain>
    </source>
</reference>
<keyword evidence="3" id="KW-1185">Reference proteome</keyword>
<reference evidence="2" key="2">
    <citation type="submission" date="2020-05" db="UniProtKB">
        <authorList>
            <consortium name="EnsemblMetazoa"/>
        </authorList>
    </citation>
    <scope>IDENTIFICATION</scope>
    <source>
        <strain evidence="2">A-37</strain>
    </source>
</reference>
<accession>A0A182MHD9</accession>
<keyword evidence="1" id="KW-1133">Transmembrane helix</keyword>
<dbReference type="VEuPathDB" id="VectorBase:ACUA018320"/>
<dbReference type="Proteomes" id="UP000075883">
    <property type="component" value="Unassembled WGS sequence"/>
</dbReference>
<proteinExistence type="predicted"/>
<protein>
    <submittedName>
        <fullName evidence="2">Uncharacterized protein</fullName>
    </submittedName>
</protein>
<organism evidence="2 3">
    <name type="scientific">Anopheles culicifacies</name>
    <dbReference type="NCBI Taxonomy" id="139723"/>
    <lineage>
        <taxon>Eukaryota</taxon>
        <taxon>Metazoa</taxon>
        <taxon>Ecdysozoa</taxon>
        <taxon>Arthropoda</taxon>
        <taxon>Hexapoda</taxon>
        <taxon>Insecta</taxon>
        <taxon>Pterygota</taxon>
        <taxon>Neoptera</taxon>
        <taxon>Endopterygota</taxon>
        <taxon>Diptera</taxon>
        <taxon>Nematocera</taxon>
        <taxon>Culicoidea</taxon>
        <taxon>Culicidae</taxon>
        <taxon>Anophelinae</taxon>
        <taxon>Anopheles</taxon>
        <taxon>culicifacies species complex</taxon>
    </lineage>
</organism>
<sequence length="271" mass="29651">MSRYHDSSCEYCVSSVGRRAVARASTEPVPVGSTVGGPGPVPYADPYSCTQESLISSWVSRSCRWTWGAKRCTAMAGGKRGSVEDMDSGPPTAPLVPPLVPLAEATATEADASEAATEDETFEIPAGIGCCALLTITVLISSVTLKCIYRNRQDAAIPDDFQDLIDYGWFDFTGDIVHLISIGVLFYGIKKASDENRFCLIPFLISIVFDWIAYLITNTRNGTALPYQVWLVTTALFLYVFVTLIGLYKCFQIKLKEGGNRSDEFNETMCL</sequence>
<feature type="transmembrane region" description="Helical" evidence="1">
    <location>
        <begin position="167"/>
        <end position="187"/>
    </location>
</feature>
<keyword evidence="1" id="KW-0472">Membrane</keyword>